<dbReference type="SUPFAM" id="SSF158472">
    <property type="entry name" value="HAMP domain-like"/>
    <property type="match status" value="1"/>
</dbReference>
<comment type="caution">
    <text evidence="11">The sequence shown here is derived from an EMBL/GenBank/DDBJ whole genome shotgun (WGS) entry which is preliminary data.</text>
</comment>
<dbReference type="RefSeq" id="WP_344774974.1">
    <property type="nucleotide sequence ID" value="NZ_BAABAH010000006.1"/>
</dbReference>
<keyword evidence="4 8" id="KW-0812">Transmembrane</keyword>
<evidence type="ECO:0000259" key="10">
    <source>
        <dbReference type="PROSITE" id="PS50885"/>
    </source>
</evidence>
<keyword evidence="5 8" id="KW-1133">Transmembrane helix</keyword>
<dbReference type="PANTHER" id="PTHR43081">
    <property type="entry name" value="ADENYLATE CYCLASE, TERMINAL-DIFFERENTIATION SPECIFIC-RELATED"/>
    <property type="match status" value="1"/>
</dbReference>
<organism evidence="11 12">
    <name type="scientific">Nocardioides panacisoli</name>
    <dbReference type="NCBI Taxonomy" id="627624"/>
    <lineage>
        <taxon>Bacteria</taxon>
        <taxon>Bacillati</taxon>
        <taxon>Actinomycetota</taxon>
        <taxon>Actinomycetes</taxon>
        <taxon>Propionibacteriales</taxon>
        <taxon>Nocardioidaceae</taxon>
        <taxon>Nocardioides</taxon>
    </lineage>
</organism>
<evidence type="ECO:0000256" key="1">
    <source>
        <dbReference type="ARBA" id="ARBA00004651"/>
    </source>
</evidence>
<dbReference type="PROSITE" id="PS50125">
    <property type="entry name" value="GUANYLATE_CYCLASE_2"/>
    <property type="match status" value="1"/>
</dbReference>
<name>A0ABP7IHA9_9ACTN</name>
<dbReference type="Pfam" id="PF00672">
    <property type="entry name" value="HAMP"/>
    <property type="match status" value="1"/>
</dbReference>
<evidence type="ECO:0000259" key="9">
    <source>
        <dbReference type="PROSITE" id="PS50125"/>
    </source>
</evidence>
<comment type="subcellular location">
    <subcellularLocation>
        <location evidence="1">Cell membrane</location>
        <topology evidence="1">Multi-pass membrane protein</topology>
    </subcellularLocation>
</comment>
<evidence type="ECO:0000256" key="6">
    <source>
        <dbReference type="ARBA" id="ARBA00023136"/>
    </source>
</evidence>
<feature type="transmembrane region" description="Helical" evidence="8">
    <location>
        <begin position="126"/>
        <end position="148"/>
    </location>
</feature>
<dbReference type="SMART" id="SM00044">
    <property type="entry name" value="CYCc"/>
    <property type="match status" value="1"/>
</dbReference>
<proteinExistence type="inferred from homology"/>
<dbReference type="SUPFAM" id="SSF55073">
    <property type="entry name" value="Nucleotide cyclase"/>
    <property type="match status" value="1"/>
</dbReference>
<evidence type="ECO:0000256" key="3">
    <source>
        <dbReference type="ARBA" id="ARBA00022475"/>
    </source>
</evidence>
<dbReference type="Gene3D" id="3.30.70.1230">
    <property type="entry name" value="Nucleotide cyclase"/>
    <property type="match status" value="1"/>
</dbReference>
<dbReference type="Proteomes" id="UP001501821">
    <property type="component" value="Unassembled WGS sequence"/>
</dbReference>
<sequence>MTGRATEGGDQPVSPFGARILGPADQDPDRLRLRIQLLLTGALTSINVIGSAVVFTISNFVVPSEPPTTATKVALAIAVPTYVLVAAVVGVGWGTASTLRSLRWATTDTEPTEAERTRALRVPMQLTAMQLTLWLIGTVVFTSLIWAVQPARAVNTAVTVTMGAVVAAGIAYLSVEFALRPLSARALAGSTATHPRSLGVGQRMVVFWAVGTGVPVVGLMVAGLLALVDDETTLHELAIVTIVAGGLILVTSLVITLLTVRAIVAPIMSVRNAMRAVEAGDLDADVVVYDGTELGMLQSGFNLMANGLRERERIRDLFGRHVGHDVAAAAALDTGEIELGGEATIASVLFIDLLGSTAYATAHGPVDVVAMLNRFFAVVVDEVDRNGGLVNKFIGDAALAIFGEPVRKNDHAASALTAARAMCARLTEEVPEVGFGIGVATGMVVAGNVGHEQRYEYTVIGDAVNSAARLTDLAKQETGQLLAMWHTVEVASSRGDPEAAHWQRHGATVLRGRTEETALAVPKG</sequence>
<feature type="region of interest" description="Disordered" evidence="7">
    <location>
        <begin position="1"/>
        <end position="22"/>
    </location>
</feature>
<feature type="transmembrane region" description="Helical" evidence="8">
    <location>
        <begin position="154"/>
        <end position="175"/>
    </location>
</feature>
<dbReference type="Gene3D" id="6.10.340.10">
    <property type="match status" value="1"/>
</dbReference>
<dbReference type="InterPro" id="IPR050697">
    <property type="entry name" value="Adenylyl/Guanylyl_Cyclase_3/4"/>
</dbReference>
<dbReference type="Pfam" id="PF00211">
    <property type="entry name" value="Guanylate_cyc"/>
    <property type="match status" value="1"/>
</dbReference>
<dbReference type="CDD" id="cd07302">
    <property type="entry name" value="CHD"/>
    <property type="match status" value="1"/>
</dbReference>
<dbReference type="CDD" id="cd06225">
    <property type="entry name" value="HAMP"/>
    <property type="match status" value="1"/>
</dbReference>
<evidence type="ECO:0000313" key="12">
    <source>
        <dbReference type="Proteomes" id="UP001501821"/>
    </source>
</evidence>
<feature type="transmembrane region" description="Helical" evidence="8">
    <location>
        <begin position="73"/>
        <end position="93"/>
    </location>
</feature>
<dbReference type="SMART" id="SM00304">
    <property type="entry name" value="HAMP"/>
    <property type="match status" value="1"/>
</dbReference>
<dbReference type="InterPro" id="IPR001054">
    <property type="entry name" value="A/G_cyclase"/>
</dbReference>
<feature type="transmembrane region" description="Helical" evidence="8">
    <location>
        <begin position="37"/>
        <end position="61"/>
    </location>
</feature>
<evidence type="ECO:0000313" key="11">
    <source>
        <dbReference type="EMBL" id="GAA3818519.1"/>
    </source>
</evidence>
<reference evidence="12" key="1">
    <citation type="journal article" date="2019" name="Int. J. Syst. Evol. Microbiol.">
        <title>The Global Catalogue of Microorganisms (GCM) 10K type strain sequencing project: providing services to taxonomists for standard genome sequencing and annotation.</title>
        <authorList>
            <consortium name="The Broad Institute Genomics Platform"/>
            <consortium name="The Broad Institute Genome Sequencing Center for Infectious Disease"/>
            <person name="Wu L."/>
            <person name="Ma J."/>
        </authorList>
    </citation>
    <scope>NUCLEOTIDE SEQUENCE [LARGE SCALE GENOMIC DNA]</scope>
    <source>
        <strain evidence="12">JCM 16953</strain>
    </source>
</reference>
<evidence type="ECO:0000256" key="7">
    <source>
        <dbReference type="SAM" id="MobiDB-lite"/>
    </source>
</evidence>
<evidence type="ECO:0000256" key="2">
    <source>
        <dbReference type="ARBA" id="ARBA00005381"/>
    </source>
</evidence>
<feature type="transmembrane region" description="Helical" evidence="8">
    <location>
        <begin position="205"/>
        <end position="227"/>
    </location>
</feature>
<keyword evidence="6 8" id="KW-0472">Membrane</keyword>
<feature type="domain" description="HAMP" evidence="10">
    <location>
        <begin position="261"/>
        <end position="313"/>
    </location>
</feature>
<gene>
    <name evidence="11" type="ORF">GCM10022242_20430</name>
</gene>
<accession>A0ABP7IHA9</accession>
<dbReference type="EMBL" id="BAABAH010000006">
    <property type="protein sequence ID" value="GAA3818519.1"/>
    <property type="molecule type" value="Genomic_DNA"/>
</dbReference>
<protein>
    <submittedName>
        <fullName evidence="11">Adenylate/guanylate cyclase domain-containing protein</fullName>
    </submittedName>
</protein>
<comment type="similarity">
    <text evidence="2">Belongs to the adenylyl cyclase class-3 family.</text>
</comment>
<keyword evidence="3" id="KW-1003">Cell membrane</keyword>
<dbReference type="PROSITE" id="PS50885">
    <property type="entry name" value="HAMP"/>
    <property type="match status" value="1"/>
</dbReference>
<dbReference type="InterPro" id="IPR029787">
    <property type="entry name" value="Nucleotide_cyclase"/>
</dbReference>
<dbReference type="PANTHER" id="PTHR43081:SF17">
    <property type="entry name" value="BLL5647 PROTEIN"/>
    <property type="match status" value="1"/>
</dbReference>
<evidence type="ECO:0000256" key="4">
    <source>
        <dbReference type="ARBA" id="ARBA00022692"/>
    </source>
</evidence>
<keyword evidence="12" id="KW-1185">Reference proteome</keyword>
<evidence type="ECO:0000256" key="5">
    <source>
        <dbReference type="ARBA" id="ARBA00022989"/>
    </source>
</evidence>
<dbReference type="InterPro" id="IPR003660">
    <property type="entry name" value="HAMP_dom"/>
</dbReference>
<evidence type="ECO:0000256" key="8">
    <source>
        <dbReference type="SAM" id="Phobius"/>
    </source>
</evidence>
<feature type="transmembrane region" description="Helical" evidence="8">
    <location>
        <begin position="239"/>
        <end position="264"/>
    </location>
</feature>
<feature type="domain" description="Guanylate cyclase" evidence="9">
    <location>
        <begin position="347"/>
        <end position="471"/>
    </location>
</feature>